<evidence type="ECO:0000313" key="8">
    <source>
        <dbReference type="EMBL" id="MFC0180989.1"/>
    </source>
</evidence>
<protein>
    <recommendedName>
        <fullName evidence="5 6">Octanoyltransferase</fullName>
        <ecNumber evidence="5 6">2.3.1.181</ecNumber>
    </recommendedName>
    <alternativeName>
        <fullName evidence="5">Lipoate-protein ligase B</fullName>
    </alternativeName>
    <alternativeName>
        <fullName evidence="5">Lipoyl/octanoyl transferase</fullName>
    </alternativeName>
    <alternativeName>
        <fullName evidence="5">Octanoyl-[acyl-carrier-protein]-protein N-octanoyltransferase</fullName>
    </alternativeName>
</protein>
<comment type="pathway">
    <text evidence="1 5 6">Protein modification; protein lipoylation via endogenous pathway; protein N(6)-(lipoyl)lysine from octanoyl-[acyl-carrier-protein]: step 1/2.</text>
</comment>
<gene>
    <name evidence="5 8" type="primary">lipB</name>
    <name evidence="8" type="ORF">ACFFIT_12990</name>
</gene>
<dbReference type="InterPro" id="IPR000544">
    <property type="entry name" value="Octanoyltransferase"/>
</dbReference>
<comment type="similarity">
    <text evidence="5 6">Belongs to the LipB family.</text>
</comment>
<evidence type="ECO:0000259" key="7">
    <source>
        <dbReference type="PROSITE" id="PS51733"/>
    </source>
</evidence>
<evidence type="ECO:0000256" key="1">
    <source>
        <dbReference type="ARBA" id="ARBA00004821"/>
    </source>
</evidence>
<dbReference type="InterPro" id="IPR020605">
    <property type="entry name" value="Octanoyltransferase_CS"/>
</dbReference>
<accession>A0ABV6CDB5</accession>
<evidence type="ECO:0000256" key="2">
    <source>
        <dbReference type="ARBA" id="ARBA00022679"/>
    </source>
</evidence>
<dbReference type="PANTHER" id="PTHR10993">
    <property type="entry name" value="OCTANOYLTRANSFERASE"/>
    <property type="match status" value="1"/>
</dbReference>
<evidence type="ECO:0000256" key="6">
    <source>
        <dbReference type="PIRNR" id="PIRNR016262"/>
    </source>
</evidence>
<evidence type="ECO:0000256" key="4">
    <source>
        <dbReference type="ARBA" id="ARBA00024732"/>
    </source>
</evidence>
<dbReference type="EC" id="2.3.1.181" evidence="5 6"/>
<dbReference type="PROSITE" id="PS01313">
    <property type="entry name" value="LIPB"/>
    <property type="match status" value="1"/>
</dbReference>
<dbReference type="Pfam" id="PF21948">
    <property type="entry name" value="LplA-B_cat"/>
    <property type="match status" value="1"/>
</dbReference>
<dbReference type="InterPro" id="IPR004143">
    <property type="entry name" value="BPL_LPL_catalytic"/>
</dbReference>
<proteinExistence type="inferred from homology"/>
<dbReference type="PIRSF" id="PIRSF016262">
    <property type="entry name" value="LPLase"/>
    <property type="match status" value="1"/>
</dbReference>
<dbReference type="GO" id="GO:0033819">
    <property type="term" value="F:lipoyl(octanoyl) transferase activity"/>
    <property type="evidence" value="ECO:0007669"/>
    <property type="project" value="UniProtKB-EC"/>
</dbReference>
<dbReference type="NCBIfam" id="TIGR00214">
    <property type="entry name" value="lipB"/>
    <property type="match status" value="1"/>
</dbReference>
<evidence type="ECO:0000256" key="5">
    <source>
        <dbReference type="HAMAP-Rule" id="MF_00013"/>
    </source>
</evidence>
<organism evidence="8 9">
    <name type="scientific">Thorsellia kenyensis</name>
    <dbReference type="NCBI Taxonomy" id="1549888"/>
    <lineage>
        <taxon>Bacteria</taxon>
        <taxon>Pseudomonadati</taxon>
        <taxon>Pseudomonadota</taxon>
        <taxon>Gammaproteobacteria</taxon>
        <taxon>Enterobacterales</taxon>
        <taxon>Thorselliaceae</taxon>
        <taxon>Thorsellia</taxon>
    </lineage>
</organism>
<sequence>MKNYALNSEIIIKHLGLISYASSYKAMHDFTHNRNATTLDEIWVLEHPEIFTQGRAGKEEHILKTSSIPIFQSDRGGQVTFHGPGQLIIYPLINLKRYGLNIREFVTLLETSVINTLAKFSIEAYARKDAPGVYVDEISCLFSKNISNKTVGDSSLSNPGIVIDQSLDRFSSSSSEKKICSLGLKVSKGCTLHGLALNIDIDLTPFDYINPCGLLGMQMTSVANITKNIPDKQAITNTLINELLRALQSPLC</sequence>
<keyword evidence="3 5" id="KW-0012">Acyltransferase</keyword>
<comment type="catalytic activity">
    <reaction evidence="5 6">
        <text>octanoyl-[ACP] + L-lysyl-[protein] = N(6)-octanoyl-L-lysyl-[protein] + holo-[ACP] + H(+)</text>
        <dbReference type="Rhea" id="RHEA:17665"/>
        <dbReference type="Rhea" id="RHEA-COMP:9636"/>
        <dbReference type="Rhea" id="RHEA-COMP:9685"/>
        <dbReference type="Rhea" id="RHEA-COMP:9752"/>
        <dbReference type="Rhea" id="RHEA-COMP:9928"/>
        <dbReference type="ChEBI" id="CHEBI:15378"/>
        <dbReference type="ChEBI" id="CHEBI:29969"/>
        <dbReference type="ChEBI" id="CHEBI:64479"/>
        <dbReference type="ChEBI" id="CHEBI:78463"/>
        <dbReference type="ChEBI" id="CHEBI:78809"/>
        <dbReference type="EC" id="2.3.1.181"/>
    </reaction>
</comment>
<dbReference type="InterPro" id="IPR045864">
    <property type="entry name" value="aa-tRNA-synth_II/BPL/LPL"/>
</dbReference>
<feature type="site" description="Lowers pKa of active site Cys" evidence="5">
    <location>
        <position position="178"/>
    </location>
</feature>
<feature type="active site" description="Acyl-thioester intermediate" evidence="5">
    <location>
        <position position="212"/>
    </location>
</feature>
<evidence type="ECO:0000313" key="9">
    <source>
        <dbReference type="Proteomes" id="UP001589758"/>
    </source>
</evidence>
<feature type="binding site" evidence="5">
    <location>
        <begin position="194"/>
        <end position="196"/>
    </location>
    <ligand>
        <name>substrate</name>
    </ligand>
</feature>
<keyword evidence="9" id="KW-1185">Reference proteome</keyword>
<dbReference type="HAMAP" id="MF_00013">
    <property type="entry name" value="LipB"/>
    <property type="match status" value="1"/>
</dbReference>
<name>A0ABV6CDB5_9GAMM</name>
<dbReference type="SUPFAM" id="SSF55681">
    <property type="entry name" value="Class II aaRS and biotin synthetases"/>
    <property type="match status" value="1"/>
</dbReference>
<comment type="function">
    <text evidence="4 5 6">Catalyzes the transfer of endogenously produced octanoic acid from octanoyl-acyl-carrier-protein onto the lipoyl domains of lipoate-dependent enzymes. Lipoyl-ACP can also act as a substrate although octanoyl-ACP is likely to be the physiological substrate.</text>
</comment>
<comment type="subcellular location">
    <subcellularLocation>
        <location evidence="5">Cytoplasm</location>
    </subcellularLocation>
</comment>
<dbReference type="CDD" id="cd16444">
    <property type="entry name" value="LipB"/>
    <property type="match status" value="1"/>
</dbReference>
<keyword evidence="2 5" id="KW-0808">Transferase</keyword>
<keyword evidence="5" id="KW-0963">Cytoplasm</keyword>
<feature type="binding site" evidence="5">
    <location>
        <begin position="181"/>
        <end position="183"/>
    </location>
    <ligand>
        <name>substrate</name>
    </ligand>
</feature>
<dbReference type="PANTHER" id="PTHR10993:SF7">
    <property type="entry name" value="LIPOYLTRANSFERASE 2, MITOCHONDRIAL-RELATED"/>
    <property type="match status" value="1"/>
</dbReference>
<comment type="miscellaneous">
    <text evidence="5">In the reaction, the free carboxyl group of octanoic acid is attached via an amide linkage to the epsilon-amino group of a specific lysine residue of lipoyl domains of lipoate-dependent enzymes.</text>
</comment>
<reference evidence="8 9" key="1">
    <citation type="submission" date="2024-09" db="EMBL/GenBank/DDBJ databases">
        <authorList>
            <person name="Sun Q."/>
            <person name="Mori K."/>
        </authorList>
    </citation>
    <scope>NUCLEOTIDE SEQUENCE [LARGE SCALE GENOMIC DNA]</scope>
    <source>
        <strain evidence="8 9">CCM 8545</strain>
    </source>
</reference>
<comment type="caution">
    <text evidence="8">The sequence shown here is derived from an EMBL/GenBank/DDBJ whole genome shotgun (WGS) entry which is preliminary data.</text>
</comment>
<dbReference type="Proteomes" id="UP001589758">
    <property type="component" value="Unassembled WGS sequence"/>
</dbReference>
<feature type="binding site" evidence="5">
    <location>
        <begin position="75"/>
        <end position="82"/>
    </location>
    <ligand>
        <name>substrate</name>
    </ligand>
</feature>
<dbReference type="RefSeq" id="WP_385878320.1">
    <property type="nucleotide sequence ID" value="NZ_JBHLXE010000111.1"/>
</dbReference>
<dbReference type="EMBL" id="JBHLXE010000111">
    <property type="protein sequence ID" value="MFC0180989.1"/>
    <property type="molecule type" value="Genomic_DNA"/>
</dbReference>
<dbReference type="Gene3D" id="3.30.930.10">
    <property type="entry name" value="Bira Bifunctional Protein, Domain 2"/>
    <property type="match status" value="1"/>
</dbReference>
<feature type="domain" description="BPL/LPL catalytic" evidence="7">
    <location>
        <begin position="36"/>
        <end position="251"/>
    </location>
</feature>
<evidence type="ECO:0000256" key="3">
    <source>
        <dbReference type="ARBA" id="ARBA00023315"/>
    </source>
</evidence>
<dbReference type="PROSITE" id="PS51733">
    <property type="entry name" value="BPL_LPL_CATALYTIC"/>
    <property type="match status" value="1"/>
</dbReference>